<dbReference type="Proteomes" id="UP000429181">
    <property type="component" value="Chromosome 18"/>
</dbReference>
<evidence type="ECO:0000313" key="2">
    <source>
        <dbReference type="Proteomes" id="UP000429181"/>
    </source>
</evidence>
<organism evidence="1 2">
    <name type="scientific">Bos indicus x Bos taurus</name>
    <name type="common">Hybrid cattle</name>
    <dbReference type="NCBI Taxonomy" id="30522"/>
    <lineage>
        <taxon>Eukaryota</taxon>
        <taxon>Metazoa</taxon>
        <taxon>Chordata</taxon>
        <taxon>Craniata</taxon>
        <taxon>Vertebrata</taxon>
        <taxon>Euteleostomi</taxon>
        <taxon>Mammalia</taxon>
        <taxon>Eutheria</taxon>
        <taxon>Laurasiatheria</taxon>
        <taxon>Artiodactyla</taxon>
        <taxon>Ruminantia</taxon>
        <taxon>Pecora</taxon>
        <taxon>Bovidae</taxon>
        <taxon>Bovinae</taxon>
        <taxon>Bos</taxon>
    </lineage>
</organism>
<dbReference type="GeneTree" id="ENSGT01090000260388"/>
<accession>A0A4W2GC94</accession>
<name>A0A4W2GC94_BOBOX</name>
<reference evidence="1 2" key="1">
    <citation type="submission" date="2018-11" db="EMBL/GenBank/DDBJ databases">
        <title>Haplotype-resolved cattle genomes.</title>
        <authorList>
            <person name="Low W.Y."/>
            <person name="Tearle R."/>
            <person name="Bickhart D.M."/>
            <person name="Rosen B.D."/>
            <person name="Koren S."/>
            <person name="Rhie A."/>
            <person name="Hiendleder S."/>
            <person name="Phillippy A.M."/>
            <person name="Smith T.P.L."/>
            <person name="Williams J.L."/>
        </authorList>
    </citation>
    <scope>NUCLEOTIDE SEQUENCE [LARGE SCALE GENOMIC DNA]</scope>
</reference>
<sequence>MAGDGVVGREGCFCPRISVILNSGFKPCFSIKNRTSVCHGVDYKFNYKNGGFIEILSLFLHITTKTWVASLLTGIFCRLGVLRLCYRHYPQLCSGLAPVGHSAGTSLCSLPSLVPGQVSSTQC</sequence>
<proteinExistence type="predicted"/>
<dbReference type="Ensembl" id="ENSBIXT00005027015.1">
    <property type="protein sequence ID" value="ENSBIXP00005015914.1"/>
    <property type="gene ID" value="ENSBIXG00005003209.1"/>
</dbReference>
<evidence type="ECO:0000313" key="1">
    <source>
        <dbReference type="Ensembl" id="ENSBIXP00005015914.1"/>
    </source>
</evidence>
<protein>
    <submittedName>
        <fullName evidence="1">Uncharacterized protein</fullName>
    </submittedName>
</protein>
<dbReference type="AlphaFoldDB" id="A0A4W2GC94"/>
<reference evidence="1" key="2">
    <citation type="submission" date="2025-08" db="UniProtKB">
        <authorList>
            <consortium name="Ensembl"/>
        </authorList>
    </citation>
    <scope>IDENTIFICATION</scope>
</reference>